<feature type="compositionally biased region" description="Pro residues" evidence="6">
    <location>
        <begin position="299"/>
        <end position="318"/>
    </location>
</feature>
<dbReference type="FunFam" id="3.30.730.10:FF:000001">
    <property type="entry name" value="Ethylene-responsive transcription factor 2"/>
    <property type="match status" value="1"/>
</dbReference>
<sequence>MENPNLPEEAESACAAQEGNLQNSSSAANTIDVQSTVAQQVAVPTRYEGSSANVGQGHSFAHPDFLKDANAPRLQTVGITSGGPAEGSLLLKHPNPSSKPVGDDSLSQLQTIEGFSNWTASYGGERDRRVGGDWTLGGLYQGSAAPEESTASDARNSARKMGRTDSIGSYSSADSTSEVQASGPGEDEKSPTVEESTASGSQALKRKKFRGVRQRAWGKWAAEIRHPKKATRVWLGTYDTPEEAARAYDKAAIDFRGQRAKLNFPDSGGPGPGSAAAAQAAGGSNRQALVLASDARRQPPTPARPKSPPAALPAPPPQQQYRTPDFSSQFSFNPELFARREEFLPGGSEGQWPSLSLEDTGGWQGRNVPSTGPSSWRTVAEAAGSLQPSPFPLRSLPPQWQPDMSFAQSAPDFIQTPQLQHQPPPLQMRNPATDSRLDNLSVHMNPAAAHIMTNAPMPQIAAADVPFDLQNLMGQGMGRTVRFEPPPDQLAGPDRDLNLDYFWGGRWQDRNQPPPGD</sequence>
<keyword evidence="4" id="KW-0804">Transcription</keyword>
<evidence type="ECO:0000313" key="8">
    <source>
        <dbReference type="EMBL" id="KAL3689912.1"/>
    </source>
</evidence>
<dbReference type="Pfam" id="PF00847">
    <property type="entry name" value="AP2"/>
    <property type="match status" value="1"/>
</dbReference>
<evidence type="ECO:0000256" key="2">
    <source>
        <dbReference type="ARBA" id="ARBA00023015"/>
    </source>
</evidence>
<dbReference type="AlphaFoldDB" id="A0ABD3HEE5"/>
<dbReference type="PROSITE" id="PS51032">
    <property type="entry name" value="AP2_ERF"/>
    <property type="match status" value="1"/>
</dbReference>
<dbReference type="SUPFAM" id="SSF54171">
    <property type="entry name" value="DNA-binding domain"/>
    <property type="match status" value="1"/>
</dbReference>
<dbReference type="InterPro" id="IPR036955">
    <property type="entry name" value="AP2/ERF_dom_sf"/>
</dbReference>
<dbReference type="PANTHER" id="PTHR31190">
    <property type="entry name" value="DNA-BINDING DOMAIN"/>
    <property type="match status" value="1"/>
</dbReference>
<evidence type="ECO:0000256" key="4">
    <source>
        <dbReference type="ARBA" id="ARBA00023163"/>
    </source>
</evidence>
<keyword evidence="5" id="KW-0539">Nucleus</keyword>
<evidence type="ECO:0000256" key="1">
    <source>
        <dbReference type="ARBA" id="ARBA00004123"/>
    </source>
</evidence>
<evidence type="ECO:0000256" key="6">
    <source>
        <dbReference type="SAM" id="MobiDB-lite"/>
    </source>
</evidence>
<dbReference type="Gene3D" id="3.30.730.10">
    <property type="entry name" value="AP2/ERF domain"/>
    <property type="match status" value="1"/>
</dbReference>
<proteinExistence type="predicted"/>
<evidence type="ECO:0000313" key="9">
    <source>
        <dbReference type="Proteomes" id="UP001633002"/>
    </source>
</evidence>
<accession>A0ABD3HEE5</accession>
<dbReference type="EMBL" id="JBJQOH010000004">
    <property type="protein sequence ID" value="KAL3689912.1"/>
    <property type="molecule type" value="Genomic_DNA"/>
</dbReference>
<dbReference type="GO" id="GO:0005634">
    <property type="term" value="C:nucleus"/>
    <property type="evidence" value="ECO:0007669"/>
    <property type="project" value="UniProtKB-SubCell"/>
</dbReference>
<feature type="compositionally biased region" description="Polar residues" evidence="6">
    <location>
        <begin position="193"/>
        <end position="202"/>
    </location>
</feature>
<evidence type="ECO:0000256" key="3">
    <source>
        <dbReference type="ARBA" id="ARBA00023125"/>
    </source>
</evidence>
<dbReference type="Proteomes" id="UP001633002">
    <property type="component" value="Unassembled WGS sequence"/>
</dbReference>
<feature type="compositionally biased region" description="Polar residues" evidence="6">
    <location>
        <begin position="166"/>
        <end position="180"/>
    </location>
</feature>
<dbReference type="SMART" id="SM00380">
    <property type="entry name" value="AP2"/>
    <property type="match status" value="1"/>
</dbReference>
<dbReference type="InterPro" id="IPR044808">
    <property type="entry name" value="ERF_plant"/>
</dbReference>
<reference evidence="8 9" key="1">
    <citation type="submission" date="2024-09" db="EMBL/GenBank/DDBJ databases">
        <title>Chromosome-scale assembly of Riccia sorocarpa.</title>
        <authorList>
            <person name="Paukszto L."/>
        </authorList>
    </citation>
    <scope>NUCLEOTIDE SEQUENCE [LARGE SCALE GENOMIC DNA]</scope>
    <source>
        <strain evidence="8">LP-2024</strain>
        <tissue evidence="8">Aerial parts of the thallus</tissue>
    </source>
</reference>
<feature type="region of interest" description="Disordered" evidence="6">
    <location>
        <begin position="75"/>
        <end position="107"/>
    </location>
</feature>
<feature type="compositionally biased region" description="Basic residues" evidence="6">
    <location>
        <begin position="204"/>
        <end position="213"/>
    </location>
</feature>
<comment type="caution">
    <text evidence="8">The sequence shown here is derived from an EMBL/GenBank/DDBJ whole genome shotgun (WGS) entry which is preliminary data.</text>
</comment>
<keyword evidence="2" id="KW-0805">Transcription regulation</keyword>
<name>A0ABD3HEE5_9MARC</name>
<comment type="subcellular location">
    <subcellularLocation>
        <location evidence="1">Nucleus</location>
    </subcellularLocation>
</comment>
<dbReference type="InterPro" id="IPR016177">
    <property type="entry name" value="DNA-bd_dom_sf"/>
</dbReference>
<feature type="domain" description="AP2/ERF" evidence="7">
    <location>
        <begin position="208"/>
        <end position="265"/>
    </location>
</feature>
<keyword evidence="3" id="KW-0238">DNA-binding</keyword>
<feature type="compositionally biased region" description="Low complexity" evidence="6">
    <location>
        <begin position="273"/>
        <end position="284"/>
    </location>
</feature>
<evidence type="ECO:0000256" key="5">
    <source>
        <dbReference type="ARBA" id="ARBA00023242"/>
    </source>
</evidence>
<feature type="region of interest" description="Disordered" evidence="6">
    <location>
        <begin position="141"/>
        <end position="217"/>
    </location>
</feature>
<protein>
    <recommendedName>
        <fullName evidence="7">AP2/ERF domain-containing protein</fullName>
    </recommendedName>
</protein>
<feature type="compositionally biased region" description="Polar residues" evidence="6">
    <location>
        <begin position="319"/>
        <end position="329"/>
    </location>
</feature>
<dbReference type="CDD" id="cd00018">
    <property type="entry name" value="AP2"/>
    <property type="match status" value="1"/>
</dbReference>
<evidence type="ECO:0000259" key="7">
    <source>
        <dbReference type="PROSITE" id="PS51032"/>
    </source>
</evidence>
<keyword evidence="9" id="KW-1185">Reference proteome</keyword>
<feature type="compositionally biased region" description="Polar residues" evidence="6">
    <location>
        <begin position="19"/>
        <end position="28"/>
    </location>
</feature>
<dbReference type="PRINTS" id="PR00367">
    <property type="entry name" value="ETHRSPELEMNT"/>
</dbReference>
<feature type="region of interest" description="Disordered" evidence="6">
    <location>
        <begin position="1"/>
        <end position="28"/>
    </location>
</feature>
<organism evidence="8 9">
    <name type="scientific">Riccia sorocarpa</name>
    <dbReference type="NCBI Taxonomy" id="122646"/>
    <lineage>
        <taxon>Eukaryota</taxon>
        <taxon>Viridiplantae</taxon>
        <taxon>Streptophyta</taxon>
        <taxon>Embryophyta</taxon>
        <taxon>Marchantiophyta</taxon>
        <taxon>Marchantiopsida</taxon>
        <taxon>Marchantiidae</taxon>
        <taxon>Marchantiales</taxon>
        <taxon>Ricciaceae</taxon>
        <taxon>Riccia</taxon>
    </lineage>
</organism>
<dbReference type="InterPro" id="IPR001471">
    <property type="entry name" value="AP2/ERF_dom"/>
</dbReference>
<feature type="region of interest" description="Disordered" evidence="6">
    <location>
        <begin position="260"/>
        <end position="329"/>
    </location>
</feature>
<dbReference type="PANTHER" id="PTHR31190:SF181">
    <property type="entry name" value="OS02G0764700 PROTEIN"/>
    <property type="match status" value="1"/>
</dbReference>
<dbReference type="GO" id="GO:0003677">
    <property type="term" value="F:DNA binding"/>
    <property type="evidence" value="ECO:0007669"/>
    <property type="project" value="UniProtKB-KW"/>
</dbReference>
<gene>
    <name evidence="8" type="ORF">R1sor_016221</name>
</gene>